<dbReference type="PANTHER" id="PTHR43115">
    <property type="entry name" value="DEHYDROGENASE/REDUCTASE SDR FAMILY MEMBER 11"/>
    <property type="match status" value="1"/>
</dbReference>
<dbReference type="PRINTS" id="PR00080">
    <property type="entry name" value="SDRFAMILY"/>
</dbReference>
<evidence type="ECO:0000256" key="2">
    <source>
        <dbReference type="ARBA" id="ARBA00023002"/>
    </source>
</evidence>
<keyword evidence="5" id="KW-1185">Reference proteome</keyword>
<sequence length="411" mass="44957">MDAPMARWRCKVAVVTGASSGIGAAICEKLVEEGMHVVGIARRKNLIDDLAKKLTDRRGKLHSFQADLTKEADILAAFDWVRSNLGPVHVLVNNAGMVQNTTLIGGDTEKWRKTFDISNESLLYFPDMQKNNIDGHIIHINSIAGHKVPQTPDFNVYTASKFAVTALTESLRVELNSLKMKTKITSISPGVVASEFILASGIQVAEEVAAGLLTFLKPEDIANAVVYVLGTPPHVQVIILKRKNLVDDLAKKLSDRRGKLHSLQADLTKEADILAAFDWVRSNLGPVHVLVNNAGMVQNTTLVGGDTEKWRKTFDVNVLGLYMKKNNFDGHIIHINSIAGHNVPQTPDFNVYSASKFAVTALTESLRVELNSLKMKTKITSISPGVVASEFIVASGIQVHELTIRPVNDPF</sequence>
<evidence type="ECO:0000313" key="5">
    <source>
        <dbReference type="Proteomes" id="UP001153737"/>
    </source>
</evidence>
<evidence type="ECO:0008006" key="6">
    <source>
        <dbReference type="Google" id="ProtNLM"/>
    </source>
</evidence>
<evidence type="ECO:0000256" key="3">
    <source>
        <dbReference type="RuleBase" id="RU000363"/>
    </source>
</evidence>
<dbReference type="PANTHER" id="PTHR43115:SF4">
    <property type="entry name" value="DEHYDROGENASE_REDUCTASE SDR FAMILY MEMBER 11"/>
    <property type="match status" value="1"/>
</dbReference>
<dbReference type="PROSITE" id="PS00061">
    <property type="entry name" value="ADH_SHORT"/>
    <property type="match status" value="2"/>
</dbReference>
<reference evidence="4" key="1">
    <citation type="submission" date="2022-01" db="EMBL/GenBank/DDBJ databases">
        <authorList>
            <person name="King R."/>
        </authorList>
    </citation>
    <scope>NUCLEOTIDE SEQUENCE</scope>
</reference>
<dbReference type="InterPro" id="IPR020904">
    <property type="entry name" value="Sc_DH/Rdtase_CS"/>
</dbReference>
<evidence type="ECO:0000256" key="1">
    <source>
        <dbReference type="ARBA" id="ARBA00006484"/>
    </source>
</evidence>
<dbReference type="Gene3D" id="3.40.50.720">
    <property type="entry name" value="NAD(P)-binding Rossmann-like Domain"/>
    <property type="match status" value="2"/>
</dbReference>
<dbReference type="Proteomes" id="UP001153737">
    <property type="component" value="Chromosome 11"/>
</dbReference>
<dbReference type="InterPro" id="IPR002347">
    <property type="entry name" value="SDR_fam"/>
</dbReference>
<evidence type="ECO:0000313" key="4">
    <source>
        <dbReference type="EMBL" id="CAG9815180.1"/>
    </source>
</evidence>
<dbReference type="EMBL" id="OU896717">
    <property type="protein sequence ID" value="CAG9815180.1"/>
    <property type="molecule type" value="Genomic_DNA"/>
</dbReference>
<dbReference type="Pfam" id="PF00106">
    <property type="entry name" value="adh_short"/>
    <property type="match status" value="2"/>
</dbReference>
<proteinExistence type="inferred from homology"/>
<dbReference type="InterPro" id="IPR036291">
    <property type="entry name" value="NAD(P)-bd_dom_sf"/>
</dbReference>
<comment type="similarity">
    <text evidence="1 3">Belongs to the short-chain dehydrogenases/reductases (SDR) family.</text>
</comment>
<protein>
    <recommendedName>
        <fullName evidence="6">Dehydrogenase/reductase SDR family member 11</fullName>
    </recommendedName>
</protein>
<dbReference type="FunFam" id="3.40.50.720:FF:000047">
    <property type="entry name" value="NADP-dependent L-serine/L-allo-threonine dehydrogenase"/>
    <property type="match status" value="1"/>
</dbReference>
<name>A0A9N9X374_PHACE</name>
<accession>A0A9N9X374</accession>
<organism evidence="4 5">
    <name type="scientific">Phaedon cochleariae</name>
    <name type="common">Mustard beetle</name>
    <dbReference type="NCBI Taxonomy" id="80249"/>
    <lineage>
        <taxon>Eukaryota</taxon>
        <taxon>Metazoa</taxon>
        <taxon>Ecdysozoa</taxon>
        <taxon>Arthropoda</taxon>
        <taxon>Hexapoda</taxon>
        <taxon>Insecta</taxon>
        <taxon>Pterygota</taxon>
        <taxon>Neoptera</taxon>
        <taxon>Endopterygota</taxon>
        <taxon>Coleoptera</taxon>
        <taxon>Polyphaga</taxon>
        <taxon>Cucujiformia</taxon>
        <taxon>Chrysomeloidea</taxon>
        <taxon>Chrysomelidae</taxon>
        <taxon>Chrysomelinae</taxon>
        <taxon>Chrysomelini</taxon>
        <taxon>Phaedon</taxon>
    </lineage>
</organism>
<dbReference type="GO" id="GO:0016616">
    <property type="term" value="F:oxidoreductase activity, acting on the CH-OH group of donors, NAD or NADP as acceptor"/>
    <property type="evidence" value="ECO:0007669"/>
    <property type="project" value="UniProtKB-ARBA"/>
</dbReference>
<dbReference type="PRINTS" id="PR00081">
    <property type="entry name" value="GDHRDH"/>
</dbReference>
<gene>
    <name evidence="4" type="ORF">PHAECO_LOCUS2644</name>
</gene>
<reference evidence="4" key="2">
    <citation type="submission" date="2022-10" db="EMBL/GenBank/DDBJ databases">
        <authorList>
            <consortium name="ENA_rothamsted_submissions"/>
            <consortium name="culmorum"/>
            <person name="King R."/>
        </authorList>
    </citation>
    <scope>NUCLEOTIDE SEQUENCE</scope>
</reference>
<keyword evidence="2" id="KW-0560">Oxidoreductase</keyword>
<dbReference type="OrthoDB" id="1933717at2759"/>
<dbReference type="SUPFAM" id="SSF51735">
    <property type="entry name" value="NAD(P)-binding Rossmann-fold domains"/>
    <property type="match status" value="2"/>
</dbReference>
<dbReference type="AlphaFoldDB" id="A0A9N9X374"/>